<evidence type="ECO:0000256" key="5">
    <source>
        <dbReference type="SAM" id="MobiDB-lite"/>
    </source>
</evidence>
<proteinExistence type="predicted"/>
<feature type="region of interest" description="Disordered" evidence="5">
    <location>
        <begin position="961"/>
        <end position="980"/>
    </location>
</feature>
<evidence type="ECO:0000259" key="7">
    <source>
        <dbReference type="Pfam" id="PF13946"/>
    </source>
</evidence>
<dbReference type="EMBL" id="JACHOR010000005">
    <property type="protein sequence ID" value="MBB5747282.1"/>
    <property type="molecule type" value="Genomic_DNA"/>
</dbReference>
<name>A0A7W9FFC7_9CAUL</name>
<dbReference type="InterPro" id="IPR034033">
    <property type="entry name" value="Serralysin-like"/>
</dbReference>
<accession>A0A7W9FFC7</accession>
<evidence type="ECO:0000256" key="2">
    <source>
        <dbReference type="ARBA" id="ARBA00004613"/>
    </source>
</evidence>
<dbReference type="InterPro" id="IPR018511">
    <property type="entry name" value="Hemolysin-typ_Ca-bd_CS"/>
</dbReference>
<keyword evidence="4" id="KW-0677">Repeat</keyword>
<dbReference type="Gene3D" id="1.10.3130.20">
    <property type="entry name" value="Phycobilisome linker domain"/>
    <property type="match status" value="1"/>
</dbReference>
<dbReference type="InterPro" id="IPR024079">
    <property type="entry name" value="MetalloPept_cat_dom_sf"/>
</dbReference>
<evidence type="ECO:0000259" key="6">
    <source>
        <dbReference type="Pfam" id="PF08548"/>
    </source>
</evidence>
<feature type="domain" description="DUF4214" evidence="7">
    <location>
        <begin position="844"/>
        <end position="912"/>
    </location>
</feature>
<comment type="subcellular location">
    <subcellularLocation>
        <location evidence="2">Secreted</location>
    </subcellularLocation>
</comment>
<organism evidence="8 9">
    <name type="scientific">Brevundimonas variabilis</name>
    <dbReference type="NCBI Taxonomy" id="74312"/>
    <lineage>
        <taxon>Bacteria</taxon>
        <taxon>Pseudomonadati</taxon>
        <taxon>Pseudomonadota</taxon>
        <taxon>Alphaproteobacteria</taxon>
        <taxon>Caulobacterales</taxon>
        <taxon>Caulobacteraceae</taxon>
        <taxon>Brevundimonas</taxon>
    </lineage>
</organism>
<comment type="cofactor">
    <cofactor evidence="1">
        <name>Ca(2+)</name>
        <dbReference type="ChEBI" id="CHEBI:29108"/>
    </cofactor>
</comment>
<sequence length="1060" mass="109283">MPASRYLDSSGTQSEFGFAHFAGLGGALSGFNGLDPNPQYFASTEDRGGLRPNGRVSLGTSEAGAHLTRGNLHWDGAGAVGQAVTVTFAFRSTAPDSIPNGYGGFSRFTDAQIAATLLALSAWSDVANITFQRVSGAAGEEAYTNNASMLFGNFSNVPQEVYAFGASPGSRDSASGAGDVWTNSARGVMANPVVLENGQRYLTFAIGQALGLQRAETAYFEDSQQYSVMSAFTEGATGGIYGARYSAAPMLDDIAAIQRLYGANMTTRTGDTVYGFNSTASQPWFSARSSTSPLIFAVWDAGGVDTLDFSGYAVEQTIDLRQTSFSSVGGLTGNVAIALGAAIENAVGGSGNDRITGNSGDNVLTGNAGQDTIDGGLGTDTAVFRFPRSEYTITVEGQMVLVSHPTEGTDALRNIEFLRFSDQTIPTVTLGGLMVTGDILNNLMDGTGFDDTLSGLGGNDTLTGLGGNDSLNGGSGNDTIAGGNGDDIVTGGLGNDTLDGGTGSDVADYSGASGSVQVSLVTGLATGAEGSDTLTGFEHIRGGAFNDVLIGDDQANRIEGNGGVDILRGGGGNDILITAAPTTNPLGATLDGGDGNDSLRGGAGIDTLIGGAGSDLIDGDFGVDAALYSGVRRQYGVSAASGPVTPFVTRSTVSGGPEGGTDTLVDVEQCRFVDGVMSFDVNGIPAQVMRLYDTILDRQPDQAGLDVQVRALASGSTTLLALASAFTASPEFVDRYGTLSNEQFVGQLYRFALDRDATAAEITFQAAALNTGTSRAQLLVNFSESGEHRVQTQSVLNAGLWVPDEKALQIARLYDATFDRLPDAAGLAGQLAALNAGTSLLTLAANFAASPEFQARYGALSNQAFVEQLYRFCLDREGDAAGIAVQVNALNTGTSRAALLLAFSESPEHVALTAPLWSGGIRTIDAAFSGAVEESAGQKALDGQPLVLVAEDDTGIDGTPFEGKTGMDPDPQVQPGPAGEDPADVVIAFKIDDDAFVLPAQDALEPLVLPDVEGGLPMPFGGFASPTDDWMVTLPVNNDGALSDPFPWHRTAGEDGWMLH</sequence>
<dbReference type="Gene3D" id="3.40.390.10">
    <property type="entry name" value="Collagenase (Catalytic Domain)"/>
    <property type="match status" value="1"/>
</dbReference>
<evidence type="ECO:0000256" key="1">
    <source>
        <dbReference type="ARBA" id="ARBA00001913"/>
    </source>
</evidence>
<evidence type="ECO:0000313" key="8">
    <source>
        <dbReference type="EMBL" id="MBB5747282.1"/>
    </source>
</evidence>
<dbReference type="InterPro" id="IPR011049">
    <property type="entry name" value="Serralysin-like_metalloprot_C"/>
</dbReference>
<dbReference type="InterPro" id="IPR050557">
    <property type="entry name" value="RTX_toxin/Mannuronan_C5-epim"/>
</dbReference>
<dbReference type="PANTHER" id="PTHR38340">
    <property type="entry name" value="S-LAYER PROTEIN"/>
    <property type="match status" value="1"/>
</dbReference>
<dbReference type="PRINTS" id="PR00313">
    <property type="entry name" value="CABNDNGRPT"/>
</dbReference>
<evidence type="ECO:0000256" key="3">
    <source>
        <dbReference type="ARBA" id="ARBA00022525"/>
    </source>
</evidence>
<reference evidence="8 9" key="1">
    <citation type="submission" date="2020-08" db="EMBL/GenBank/DDBJ databases">
        <title>Genomic Encyclopedia of Type Strains, Phase IV (KMG-IV): sequencing the most valuable type-strain genomes for metagenomic binning, comparative biology and taxonomic classification.</title>
        <authorList>
            <person name="Goeker M."/>
        </authorList>
    </citation>
    <scope>NUCLEOTIDE SEQUENCE [LARGE SCALE GENOMIC DNA]</scope>
    <source>
        <strain evidence="8 9">DSM 4737</strain>
    </source>
</reference>
<dbReference type="SUPFAM" id="SSF51120">
    <property type="entry name" value="beta-Roll"/>
    <property type="match status" value="3"/>
</dbReference>
<dbReference type="InterPro" id="IPR038255">
    <property type="entry name" value="PBS_linker_sf"/>
</dbReference>
<dbReference type="GO" id="GO:0008237">
    <property type="term" value="F:metallopeptidase activity"/>
    <property type="evidence" value="ECO:0007669"/>
    <property type="project" value="InterPro"/>
</dbReference>
<comment type="caution">
    <text evidence="8">The sequence shown here is derived from an EMBL/GenBank/DDBJ whole genome shotgun (WGS) entry which is preliminary data.</text>
</comment>
<dbReference type="Pfam" id="PF13946">
    <property type="entry name" value="DUF4214"/>
    <property type="match status" value="2"/>
</dbReference>
<dbReference type="Gene3D" id="2.150.10.10">
    <property type="entry name" value="Serralysin-like metalloprotease, C-terminal"/>
    <property type="match status" value="4"/>
</dbReference>
<dbReference type="GO" id="GO:0005615">
    <property type="term" value="C:extracellular space"/>
    <property type="evidence" value="ECO:0007669"/>
    <property type="project" value="InterPro"/>
</dbReference>
<dbReference type="CDD" id="cd04277">
    <property type="entry name" value="ZnMc_serralysin_like"/>
    <property type="match status" value="1"/>
</dbReference>
<dbReference type="PROSITE" id="PS00330">
    <property type="entry name" value="HEMOLYSIN_CALCIUM"/>
    <property type="match status" value="2"/>
</dbReference>
<dbReference type="RefSeq" id="WP_183214272.1">
    <property type="nucleotide sequence ID" value="NZ_JACHOR010000005.1"/>
</dbReference>
<evidence type="ECO:0000256" key="4">
    <source>
        <dbReference type="ARBA" id="ARBA00022737"/>
    </source>
</evidence>
<dbReference type="Pfam" id="PF00353">
    <property type="entry name" value="HemolysinCabind"/>
    <property type="match status" value="3"/>
</dbReference>
<dbReference type="GO" id="GO:0005509">
    <property type="term" value="F:calcium ion binding"/>
    <property type="evidence" value="ECO:0007669"/>
    <property type="project" value="InterPro"/>
</dbReference>
<dbReference type="Proteomes" id="UP000545037">
    <property type="component" value="Unassembled WGS sequence"/>
</dbReference>
<dbReference type="PANTHER" id="PTHR38340:SF1">
    <property type="entry name" value="S-LAYER PROTEIN"/>
    <property type="match status" value="1"/>
</dbReference>
<gene>
    <name evidence="8" type="ORF">GGR13_002903</name>
</gene>
<dbReference type="InterPro" id="IPR001343">
    <property type="entry name" value="Hemolysn_Ca-bd"/>
</dbReference>
<dbReference type="InterPro" id="IPR025282">
    <property type="entry name" value="DUF4214"/>
</dbReference>
<protein>
    <submittedName>
        <fullName evidence="8">Ca2+-binding RTX toxin-like protein</fullName>
    </submittedName>
</protein>
<dbReference type="SUPFAM" id="SSF55486">
    <property type="entry name" value="Metalloproteases ('zincins'), catalytic domain"/>
    <property type="match status" value="1"/>
</dbReference>
<feature type="domain" description="Peptidase M10 serralysin C-terminal" evidence="6">
    <location>
        <begin position="263"/>
        <end position="376"/>
    </location>
</feature>
<evidence type="ECO:0000313" key="9">
    <source>
        <dbReference type="Proteomes" id="UP000545037"/>
    </source>
</evidence>
<keyword evidence="9" id="KW-1185">Reference proteome</keyword>
<dbReference type="AlphaFoldDB" id="A0A7W9FFC7"/>
<keyword evidence="3" id="KW-0964">Secreted</keyword>
<dbReference type="Pfam" id="PF08548">
    <property type="entry name" value="Peptidase_M10_C"/>
    <property type="match status" value="1"/>
</dbReference>
<dbReference type="InterPro" id="IPR013858">
    <property type="entry name" value="Peptidase_M10B_C"/>
</dbReference>
<feature type="domain" description="DUF4214" evidence="7">
    <location>
        <begin position="723"/>
        <end position="788"/>
    </location>
</feature>